<evidence type="ECO:0000256" key="1">
    <source>
        <dbReference type="SAM" id="MobiDB-lite"/>
    </source>
</evidence>
<keyword evidence="2" id="KW-0812">Transmembrane</keyword>
<dbReference type="Proteomes" id="UP001218218">
    <property type="component" value="Unassembled WGS sequence"/>
</dbReference>
<organism evidence="3 4">
    <name type="scientific">Mycena albidolilacea</name>
    <dbReference type="NCBI Taxonomy" id="1033008"/>
    <lineage>
        <taxon>Eukaryota</taxon>
        <taxon>Fungi</taxon>
        <taxon>Dikarya</taxon>
        <taxon>Basidiomycota</taxon>
        <taxon>Agaricomycotina</taxon>
        <taxon>Agaricomycetes</taxon>
        <taxon>Agaricomycetidae</taxon>
        <taxon>Agaricales</taxon>
        <taxon>Marasmiineae</taxon>
        <taxon>Mycenaceae</taxon>
        <taxon>Mycena</taxon>
    </lineage>
</organism>
<evidence type="ECO:0000313" key="3">
    <source>
        <dbReference type="EMBL" id="KAJ7367304.1"/>
    </source>
</evidence>
<feature type="transmembrane region" description="Helical" evidence="2">
    <location>
        <begin position="168"/>
        <end position="189"/>
    </location>
</feature>
<name>A0AAD7ASW3_9AGAR</name>
<keyword evidence="2" id="KW-0472">Membrane</keyword>
<feature type="transmembrane region" description="Helical" evidence="2">
    <location>
        <begin position="76"/>
        <end position="93"/>
    </location>
</feature>
<dbReference type="AlphaFoldDB" id="A0AAD7ASW3"/>
<keyword evidence="4" id="KW-1185">Reference proteome</keyword>
<feature type="transmembrane region" description="Helical" evidence="2">
    <location>
        <begin position="214"/>
        <end position="247"/>
    </location>
</feature>
<feature type="transmembrane region" description="Helical" evidence="2">
    <location>
        <begin position="268"/>
        <end position="290"/>
    </location>
</feature>
<feature type="transmembrane region" description="Helical" evidence="2">
    <location>
        <begin position="327"/>
        <end position="347"/>
    </location>
</feature>
<reference evidence="3" key="1">
    <citation type="submission" date="2023-03" db="EMBL/GenBank/DDBJ databases">
        <title>Massive genome expansion in bonnet fungi (Mycena s.s.) driven by repeated elements and novel gene families across ecological guilds.</title>
        <authorList>
            <consortium name="Lawrence Berkeley National Laboratory"/>
            <person name="Harder C.B."/>
            <person name="Miyauchi S."/>
            <person name="Viragh M."/>
            <person name="Kuo A."/>
            <person name="Thoen E."/>
            <person name="Andreopoulos B."/>
            <person name="Lu D."/>
            <person name="Skrede I."/>
            <person name="Drula E."/>
            <person name="Henrissat B."/>
            <person name="Morin E."/>
            <person name="Kohler A."/>
            <person name="Barry K."/>
            <person name="LaButti K."/>
            <person name="Morin E."/>
            <person name="Salamov A."/>
            <person name="Lipzen A."/>
            <person name="Mereny Z."/>
            <person name="Hegedus B."/>
            <person name="Baldrian P."/>
            <person name="Stursova M."/>
            <person name="Weitz H."/>
            <person name="Taylor A."/>
            <person name="Grigoriev I.V."/>
            <person name="Nagy L.G."/>
            <person name="Martin F."/>
            <person name="Kauserud H."/>
        </authorList>
    </citation>
    <scope>NUCLEOTIDE SEQUENCE</scope>
    <source>
        <strain evidence="3">CBHHK002</strain>
    </source>
</reference>
<feature type="transmembrane region" description="Helical" evidence="2">
    <location>
        <begin position="105"/>
        <end position="123"/>
    </location>
</feature>
<feature type="region of interest" description="Disordered" evidence="1">
    <location>
        <begin position="392"/>
        <end position="416"/>
    </location>
</feature>
<proteinExistence type="predicted"/>
<feature type="transmembrane region" description="Helical" evidence="2">
    <location>
        <begin position="129"/>
        <end position="148"/>
    </location>
</feature>
<evidence type="ECO:0000313" key="4">
    <source>
        <dbReference type="Proteomes" id="UP001218218"/>
    </source>
</evidence>
<keyword evidence="2" id="KW-1133">Transmembrane helix</keyword>
<accession>A0AAD7ASW3</accession>
<protein>
    <submittedName>
        <fullName evidence="3">Uncharacterized protein</fullName>
    </submittedName>
</protein>
<dbReference type="EMBL" id="JARIHO010000002">
    <property type="protein sequence ID" value="KAJ7367304.1"/>
    <property type="molecule type" value="Genomic_DNA"/>
</dbReference>
<sequence>MSDPSFSTTFPNRNPCFGDLFNSSSACQVPTLQMIDFLNISSPNAYLDAYCLNPPVDSCAFGYCANPDVASPAVRISTYITTIISALLVLYSPDDVQGSFFSQLLNVYSLIIAAIIAIAHRNLTKPHTIVAMGLAASPLSVYLIIYVFRSIYGNQNRLQTVFGKGKWVNRLAVLMLVPVWFAVLVFSTLPDGAWHFQQTACDHTVAGGHIIGDFFIPFLVLFVVYPVQTGVISGMFFVAWGTAIYLQRREIWKKHNKKLPLRRMWRKVVDAYPFIQFCTVVFFPHVFWFINVEVGIMALLSRETFTATYGQASHYALLLLAYSQLEIFQILALIVAVPPLIQLCLLLPRLFAWFVDLTWVRYLTCRRNEPRVGRRQGSTASTLPFVVVTPSPKSTPYPIKWSGSEETIPLQSASSR</sequence>
<evidence type="ECO:0000256" key="2">
    <source>
        <dbReference type="SAM" id="Phobius"/>
    </source>
</evidence>
<comment type="caution">
    <text evidence="3">The sequence shown here is derived from an EMBL/GenBank/DDBJ whole genome shotgun (WGS) entry which is preliminary data.</text>
</comment>
<gene>
    <name evidence="3" type="ORF">DFH08DRAFT_1072590</name>
</gene>